<protein>
    <submittedName>
        <fullName evidence="4">Lzipper-MIP1 domain-containing protein</fullName>
    </submittedName>
</protein>
<reference evidence="2 3" key="1">
    <citation type="submission" date="2018-11" db="EMBL/GenBank/DDBJ databases">
        <authorList>
            <consortium name="Pathogen Informatics"/>
        </authorList>
    </citation>
    <scope>NUCLEOTIDE SEQUENCE [LARGE SCALE GENOMIC DNA]</scope>
</reference>
<gene>
    <name evidence="2" type="ORF">HPBE_LOCUS23625</name>
</gene>
<dbReference type="EMBL" id="UZAH01035274">
    <property type="protein sequence ID" value="VDP39971.1"/>
    <property type="molecule type" value="Genomic_DNA"/>
</dbReference>
<organism evidence="3 4">
    <name type="scientific">Heligmosomoides polygyrus</name>
    <name type="common">Parasitic roundworm</name>
    <dbReference type="NCBI Taxonomy" id="6339"/>
    <lineage>
        <taxon>Eukaryota</taxon>
        <taxon>Metazoa</taxon>
        <taxon>Ecdysozoa</taxon>
        <taxon>Nematoda</taxon>
        <taxon>Chromadorea</taxon>
        <taxon>Rhabditida</taxon>
        <taxon>Rhabditina</taxon>
        <taxon>Rhabditomorpha</taxon>
        <taxon>Strongyloidea</taxon>
        <taxon>Heligmosomidae</taxon>
        <taxon>Heligmosomoides</taxon>
    </lineage>
</organism>
<dbReference type="Proteomes" id="UP000050761">
    <property type="component" value="Unassembled WGS sequence"/>
</dbReference>
<evidence type="ECO:0000313" key="4">
    <source>
        <dbReference type="WBParaSite" id="HPBE_0002362601-mRNA-1"/>
    </source>
</evidence>
<dbReference type="OrthoDB" id="5852995at2759"/>
<evidence type="ECO:0000313" key="3">
    <source>
        <dbReference type="Proteomes" id="UP000050761"/>
    </source>
</evidence>
<dbReference type="WBParaSite" id="HPBE_0002362601-mRNA-1">
    <property type="protein sequence ID" value="HPBE_0002362601-mRNA-1"/>
    <property type="gene ID" value="HPBE_0002362601"/>
</dbReference>
<feature type="compositionally biased region" description="Polar residues" evidence="1">
    <location>
        <begin position="70"/>
        <end position="96"/>
    </location>
</feature>
<feature type="compositionally biased region" description="Polar residues" evidence="1">
    <location>
        <begin position="103"/>
        <end position="112"/>
    </location>
</feature>
<reference evidence="4" key="2">
    <citation type="submission" date="2019-09" db="UniProtKB">
        <authorList>
            <consortium name="WormBaseParasite"/>
        </authorList>
    </citation>
    <scope>IDENTIFICATION</scope>
</reference>
<evidence type="ECO:0000313" key="2">
    <source>
        <dbReference type="EMBL" id="VDP39971.1"/>
    </source>
</evidence>
<accession>A0A3P8D7X0</accession>
<evidence type="ECO:0000256" key="1">
    <source>
        <dbReference type="SAM" id="MobiDB-lite"/>
    </source>
</evidence>
<sequence>MRDVHDSLPTPEVSLTVERLKAEVKRLKRVIQKKDLVIDMLMERVVKLQRNQPNERSSSSSNQDVLSSSATSLDVSNGGDSVICTQQSPGTSTPTETVGRPTTVASTVQSSKRGLPRRLAEVLPRAKPSRTTSEASKQRVFPIDRNVFVIEGLSARTEDNHPDWKAPLPPSLCLTSNRPELIRRIEHRQAAISAATALRRRIAEEKMGAARAVVQGKCSFSHAKHSLFLDPTRITAFPKEEIINLTKKHLRASNAYKSEISGEKDRVDVAASKIIAQSFSEVGH</sequence>
<proteinExistence type="predicted"/>
<dbReference type="AlphaFoldDB" id="A0A183GLQ6"/>
<accession>A0A183GLQ6</accession>
<keyword evidence="3" id="KW-1185">Reference proteome</keyword>
<name>A0A183GLQ6_HELPZ</name>
<feature type="compositionally biased region" description="Low complexity" evidence="1">
    <location>
        <begin position="57"/>
        <end position="69"/>
    </location>
</feature>
<feature type="region of interest" description="Disordered" evidence="1">
    <location>
        <begin position="49"/>
        <end position="117"/>
    </location>
</feature>